<keyword evidence="3" id="KW-1185">Reference proteome</keyword>
<accession>A0A9W7U014</accession>
<evidence type="ECO:0000259" key="1">
    <source>
        <dbReference type="Pfam" id="PF00903"/>
    </source>
</evidence>
<dbReference type="PANTHER" id="PTHR33990:SF1">
    <property type="entry name" value="PROTEIN YJDN"/>
    <property type="match status" value="1"/>
</dbReference>
<proteinExistence type="predicted"/>
<dbReference type="AlphaFoldDB" id="A0A9W7U014"/>
<dbReference type="RefSeq" id="WP_149468277.1">
    <property type="nucleotide sequence ID" value="NZ_QOKW01000004.1"/>
</dbReference>
<dbReference type="CDD" id="cd06588">
    <property type="entry name" value="PhnB_like"/>
    <property type="match status" value="1"/>
</dbReference>
<comment type="caution">
    <text evidence="2">The sequence shown here is derived from an EMBL/GenBank/DDBJ whole genome shotgun (WGS) entry which is preliminary data.</text>
</comment>
<sequence length="144" mass="15464">MEPTIYLNFNGTCLEAMTHYAETLGGEVAYVFRNGDAPDAGSRMPGGDDLVMNMMVKLGAATVMASDAPDSMYSKPQGFAVSIAPPSLAEFDRVFEALAKDARSVPMPPGETFWAERFAMFTDRFGTPWMLNYAGAKDAAAAVS</sequence>
<dbReference type="Proteomes" id="UP000480854">
    <property type="component" value="Unassembled WGS sequence"/>
</dbReference>
<dbReference type="InterPro" id="IPR028973">
    <property type="entry name" value="PhnB-like"/>
</dbReference>
<dbReference type="PANTHER" id="PTHR33990">
    <property type="entry name" value="PROTEIN YJDN-RELATED"/>
    <property type="match status" value="1"/>
</dbReference>
<dbReference type="InterPro" id="IPR029068">
    <property type="entry name" value="Glyas_Bleomycin-R_OHBP_Dase"/>
</dbReference>
<dbReference type="OrthoDB" id="9795306at2"/>
<feature type="domain" description="Glyoxalase/fosfomycin resistance/dioxygenase" evidence="1">
    <location>
        <begin position="15"/>
        <end position="130"/>
    </location>
</feature>
<gene>
    <name evidence="2" type="ORF">DS843_07530</name>
</gene>
<dbReference type="Pfam" id="PF00903">
    <property type="entry name" value="Glyoxalase"/>
    <property type="match status" value="1"/>
</dbReference>
<protein>
    <submittedName>
        <fullName evidence="2">VOC family protein</fullName>
    </submittedName>
</protein>
<dbReference type="InterPro" id="IPR004360">
    <property type="entry name" value="Glyas_Fos-R_dOase_dom"/>
</dbReference>
<organism evidence="2 3">
    <name type="scientific">Roseomonas genomospecies 6</name>
    <dbReference type="NCBI Taxonomy" id="214106"/>
    <lineage>
        <taxon>Bacteria</taxon>
        <taxon>Pseudomonadati</taxon>
        <taxon>Pseudomonadota</taxon>
        <taxon>Alphaproteobacteria</taxon>
        <taxon>Acetobacterales</taxon>
        <taxon>Roseomonadaceae</taxon>
        <taxon>Roseomonas</taxon>
    </lineage>
</organism>
<dbReference type="EMBL" id="QOKW01000004">
    <property type="protein sequence ID" value="KAA0682377.1"/>
    <property type="molecule type" value="Genomic_DNA"/>
</dbReference>
<evidence type="ECO:0000313" key="3">
    <source>
        <dbReference type="Proteomes" id="UP000480854"/>
    </source>
</evidence>
<dbReference type="Gene3D" id="3.10.180.10">
    <property type="entry name" value="2,3-Dihydroxybiphenyl 1,2-Dioxygenase, domain 1"/>
    <property type="match status" value="1"/>
</dbReference>
<dbReference type="SUPFAM" id="SSF54593">
    <property type="entry name" value="Glyoxalase/Bleomycin resistance protein/Dihydroxybiphenyl dioxygenase"/>
    <property type="match status" value="1"/>
</dbReference>
<name>A0A9W7U014_9PROT</name>
<reference evidence="2 3" key="1">
    <citation type="submission" date="2018-07" db="EMBL/GenBank/DDBJ databases">
        <title>Genome sequence of Azospirillum sp. ATCC 49961.</title>
        <authorList>
            <person name="Sant'Anna F.H."/>
            <person name="Baldani J.I."/>
            <person name="Zilli J.E."/>
            <person name="Reis V.M."/>
            <person name="Hartmann A."/>
            <person name="Cruz L."/>
            <person name="de Souza E.M."/>
            <person name="de Oliveira Pedrosa F."/>
            <person name="Passaglia L.M.P."/>
        </authorList>
    </citation>
    <scope>NUCLEOTIDE SEQUENCE [LARGE SCALE GENOMIC DNA]</scope>
    <source>
        <strain evidence="2 3">ATCC 49961</strain>
    </source>
</reference>
<evidence type="ECO:0000313" key="2">
    <source>
        <dbReference type="EMBL" id="KAA0682377.1"/>
    </source>
</evidence>